<feature type="domain" description="Flagellar hook-associated protein 2 C-terminal" evidence="7">
    <location>
        <begin position="230"/>
        <end position="493"/>
    </location>
</feature>
<keyword evidence="5" id="KW-0964">Secreted</keyword>
<accession>A0A417YF14</accession>
<dbReference type="InterPro" id="IPR040026">
    <property type="entry name" value="FliD"/>
</dbReference>
<gene>
    <name evidence="8" type="ORF">D1B32_13520</name>
</gene>
<name>A0A417YF14_9BACI</name>
<dbReference type="GO" id="GO:0005576">
    <property type="term" value="C:extracellular region"/>
    <property type="evidence" value="ECO:0007669"/>
    <property type="project" value="UniProtKB-SubCell"/>
</dbReference>
<keyword evidence="4 5" id="KW-0975">Bacterial flagellum</keyword>
<dbReference type="GO" id="GO:0071973">
    <property type="term" value="P:bacterial-type flagellum-dependent cell motility"/>
    <property type="evidence" value="ECO:0007669"/>
    <property type="project" value="TreeGrafter"/>
</dbReference>
<keyword evidence="8" id="KW-0282">Flagellum</keyword>
<evidence type="ECO:0000259" key="7">
    <source>
        <dbReference type="Pfam" id="PF07195"/>
    </source>
</evidence>
<comment type="caution">
    <text evidence="8">The sequence shown here is derived from an EMBL/GenBank/DDBJ whole genome shotgun (WGS) entry which is preliminary data.</text>
</comment>
<comment type="function">
    <text evidence="5">Required for morphogenesis and for the elongation of the flagellar filament by facilitating polymerization of the flagellin monomers at the tip of growing filament. Forms a capping structure, which prevents flagellin subunits (transported through the central channel of the flagellum) from leaking out without polymerization at the distal end.</text>
</comment>
<comment type="similarity">
    <text evidence="1 5">Belongs to the FliD family.</text>
</comment>
<dbReference type="Pfam" id="PF07195">
    <property type="entry name" value="FliD_C"/>
    <property type="match status" value="1"/>
</dbReference>
<dbReference type="PANTHER" id="PTHR30288:SF0">
    <property type="entry name" value="FLAGELLAR HOOK-ASSOCIATED PROTEIN 2"/>
    <property type="match status" value="1"/>
</dbReference>
<protein>
    <recommendedName>
        <fullName evidence="5">Flagellar hook-associated protein 2</fullName>
        <shortName evidence="5">HAP2</shortName>
    </recommendedName>
    <alternativeName>
        <fullName evidence="5">Flagellar cap protein</fullName>
    </alternativeName>
</protein>
<sequence length="507" mass="56786">MRIGGLASGIDTDTIIKDLMKAERMPLDKMEQDKIKFEWKRDAFRDINKQVAEIEKMITDMRLNSSMINAKTISSTMGNAVTATGSSSATNGSYEIAVTQLAKNAINVGTGKVGKDVDLSNYVDEEITFYTYGEAYTTEDGTEVAEGMQARTFTINEGDTLKDVLKKIESADKNVRAFYDEQTQQVVLETKRSGDYNTDSNKYGGKEIGFDDDSFFTNVLKMDLGEEQGGTNAKFTYNGVLELESKENRYTLNGITFEFKDTTGTVDNPQSAKLTVSNDVDTAVENITKLVTKYNELVESLNSSQQEQRYRDFPPLTNAQREEMSENEIELWEEKAKSGLLKGESIITSSLFDVRQGWYQTVENGSQFKLLTDIGLSTTKDYLDGGKLEINEGDLRTALTNDPESVQKLLLNNVEGEGRGLLNRLEDSLENTIGRIEKHAGKGSYTSEMYTIGRRMDDLDGRISAFEDKLTRIEDRYWRQFSAMEQAISRMNNQSAMLMNAFGGGTM</sequence>
<keyword evidence="3" id="KW-0175">Coiled coil</keyword>
<dbReference type="PANTHER" id="PTHR30288">
    <property type="entry name" value="FLAGELLAR CAP/ASSEMBLY PROTEIN FLID"/>
    <property type="match status" value="1"/>
</dbReference>
<dbReference type="EMBL" id="QWEH01000009">
    <property type="protein sequence ID" value="RHW31219.1"/>
    <property type="molecule type" value="Genomic_DNA"/>
</dbReference>
<evidence type="ECO:0000256" key="5">
    <source>
        <dbReference type="RuleBase" id="RU362066"/>
    </source>
</evidence>
<keyword evidence="8" id="KW-0969">Cilium</keyword>
<comment type="subcellular location">
    <subcellularLocation>
        <location evidence="5">Secreted</location>
    </subcellularLocation>
    <subcellularLocation>
        <location evidence="5">Bacterial flagellum</location>
    </subcellularLocation>
</comment>
<evidence type="ECO:0000256" key="1">
    <source>
        <dbReference type="ARBA" id="ARBA00009764"/>
    </source>
</evidence>
<dbReference type="GO" id="GO:0009424">
    <property type="term" value="C:bacterial-type flagellum hook"/>
    <property type="evidence" value="ECO:0007669"/>
    <property type="project" value="UniProtKB-UniRule"/>
</dbReference>
<dbReference type="OrthoDB" id="9776025at2"/>
<dbReference type="NCBIfam" id="NF005833">
    <property type="entry name" value="PRK07737.1"/>
    <property type="match status" value="1"/>
</dbReference>
<keyword evidence="9" id="KW-1185">Reference proteome</keyword>
<feature type="domain" description="Flagellar hook-associated protein 2 N-terminal" evidence="6">
    <location>
        <begin position="8"/>
        <end position="104"/>
    </location>
</feature>
<dbReference type="GO" id="GO:0009421">
    <property type="term" value="C:bacterial-type flagellum filament cap"/>
    <property type="evidence" value="ECO:0007669"/>
    <property type="project" value="InterPro"/>
</dbReference>
<keyword evidence="8" id="KW-0966">Cell projection</keyword>
<dbReference type="InterPro" id="IPR003481">
    <property type="entry name" value="FliD_N"/>
</dbReference>
<evidence type="ECO:0000313" key="8">
    <source>
        <dbReference type="EMBL" id="RHW31219.1"/>
    </source>
</evidence>
<dbReference type="Pfam" id="PF02465">
    <property type="entry name" value="FliD_N"/>
    <property type="match status" value="1"/>
</dbReference>
<dbReference type="GO" id="GO:0007155">
    <property type="term" value="P:cell adhesion"/>
    <property type="evidence" value="ECO:0007669"/>
    <property type="project" value="InterPro"/>
</dbReference>
<dbReference type="InterPro" id="IPR010809">
    <property type="entry name" value="FliD_C"/>
</dbReference>
<evidence type="ECO:0000313" key="9">
    <source>
        <dbReference type="Proteomes" id="UP000285456"/>
    </source>
</evidence>
<dbReference type="RefSeq" id="WP_118889664.1">
    <property type="nucleotide sequence ID" value="NZ_PHUT01000009.1"/>
</dbReference>
<dbReference type="AlphaFoldDB" id="A0A417YF14"/>
<evidence type="ECO:0000256" key="2">
    <source>
        <dbReference type="ARBA" id="ARBA00011255"/>
    </source>
</evidence>
<reference evidence="8 9" key="1">
    <citation type="journal article" date="2007" name="Int. J. Syst. Evol. Microbiol.">
        <title>Oceanobacillus profundus sp. nov., isolated from a deep-sea sediment core.</title>
        <authorList>
            <person name="Kim Y.G."/>
            <person name="Choi D.H."/>
            <person name="Hyun S."/>
            <person name="Cho B.C."/>
        </authorList>
    </citation>
    <scope>NUCLEOTIDE SEQUENCE [LARGE SCALE GENOMIC DNA]</scope>
    <source>
        <strain evidence="8 9">DSM 18246</strain>
    </source>
</reference>
<evidence type="ECO:0000256" key="4">
    <source>
        <dbReference type="ARBA" id="ARBA00023143"/>
    </source>
</evidence>
<organism evidence="8 9">
    <name type="scientific">Oceanobacillus profundus</name>
    <dbReference type="NCBI Taxonomy" id="372463"/>
    <lineage>
        <taxon>Bacteria</taxon>
        <taxon>Bacillati</taxon>
        <taxon>Bacillota</taxon>
        <taxon>Bacilli</taxon>
        <taxon>Bacillales</taxon>
        <taxon>Bacillaceae</taxon>
        <taxon>Oceanobacillus</taxon>
    </lineage>
</organism>
<comment type="subunit">
    <text evidence="2 5">Homopentamer.</text>
</comment>
<evidence type="ECO:0000259" key="6">
    <source>
        <dbReference type="Pfam" id="PF02465"/>
    </source>
</evidence>
<dbReference type="Proteomes" id="UP000285456">
    <property type="component" value="Unassembled WGS sequence"/>
</dbReference>
<evidence type="ECO:0000256" key="3">
    <source>
        <dbReference type="ARBA" id="ARBA00023054"/>
    </source>
</evidence>
<proteinExistence type="inferred from homology"/>